<sequence length="377" mass="39691">MVVDQFIRWCETAGVEARRRGLLILAQAWAEGALAPSERVAAEEAFLLFLDDPSDRVRRVLAEIVAPHADAPLGVLLGLCEDIEPIALLTASTAPALSERQLCHVVDVRPPSVQAAIAGRPFLPGVVVRHIAEHASREACLALLANQSTRPAPESLALMAERFPSDGTVRAALLESPRLPAAARQSLVEAHAAALSDCGFVRGLLGSARARDIVRGAADKAAVAIGREAASAGQSADFVEHMRASGQLTEAFLFRSLFDGNVDLFAAALAALSGYSDKRVRAVLVEARERPLGSLLAAAGLDRSGVPVVRSALVAWREAAQEGRRGTRAGVVTEALRVAASAAPKPALRDLVALLGRLAAETVRDEARPARRRAAAA</sequence>
<gene>
    <name evidence="1" type="ORF">OXU80_11430</name>
</gene>
<evidence type="ECO:0000313" key="2">
    <source>
        <dbReference type="Proteomes" id="UP001163223"/>
    </source>
</evidence>
<keyword evidence="2" id="KW-1185">Reference proteome</keyword>
<evidence type="ECO:0000313" key="1">
    <source>
        <dbReference type="EMBL" id="WAJ30768.1"/>
    </source>
</evidence>
<dbReference type="EMBL" id="CP113520">
    <property type="protein sequence ID" value="WAJ30768.1"/>
    <property type="molecule type" value="Genomic_DNA"/>
</dbReference>
<organism evidence="1 2">
    <name type="scientific">Antarcticirhabdus aurantiaca</name>
    <dbReference type="NCBI Taxonomy" id="2606717"/>
    <lineage>
        <taxon>Bacteria</taxon>
        <taxon>Pseudomonadati</taxon>
        <taxon>Pseudomonadota</taxon>
        <taxon>Alphaproteobacteria</taxon>
        <taxon>Hyphomicrobiales</taxon>
        <taxon>Aurantimonadaceae</taxon>
        <taxon>Antarcticirhabdus</taxon>
    </lineage>
</organism>
<protein>
    <submittedName>
        <fullName evidence="1">DUF2336 domain-containing protein</fullName>
    </submittedName>
</protein>
<proteinExistence type="predicted"/>
<accession>A0ACD4NVH5</accession>
<name>A0ACD4NVH5_9HYPH</name>
<reference evidence="1" key="1">
    <citation type="submission" date="2022-11" db="EMBL/GenBank/DDBJ databases">
        <title>beta-Carotene-producing bacterium, Jeongeuplla avenae sp. nov., alleviates the salt stress of Arabidopsis seedlings.</title>
        <authorList>
            <person name="Jiang L."/>
            <person name="Lee J."/>
        </authorList>
    </citation>
    <scope>NUCLEOTIDE SEQUENCE</scope>
    <source>
        <strain evidence="1">DY_R2A_6</strain>
    </source>
</reference>
<dbReference type="Proteomes" id="UP001163223">
    <property type="component" value="Chromosome"/>
</dbReference>